<dbReference type="RefSeq" id="XP_011117605.1">
    <property type="nucleotide sequence ID" value="XM_011119303.1"/>
</dbReference>
<dbReference type="HOGENOM" id="CLU_549765_0_0_1"/>
<evidence type="ECO:0000256" key="5">
    <source>
        <dbReference type="ARBA" id="ARBA00023110"/>
    </source>
</evidence>
<dbReference type="FunCoup" id="G1WZE3">
    <property type="interactions" value="713"/>
</dbReference>
<dbReference type="OMA" id="AKWRAQT"/>
<dbReference type="OrthoDB" id="1738025at2759"/>
<dbReference type="InParanoid" id="G1WZE3"/>
<evidence type="ECO:0000256" key="3">
    <source>
        <dbReference type="ARBA" id="ARBA00022574"/>
    </source>
</evidence>
<comment type="catalytic activity">
    <reaction evidence="1">
        <text>[protein]-peptidylproline (omega=180) = [protein]-peptidylproline (omega=0)</text>
        <dbReference type="Rhea" id="RHEA:16237"/>
        <dbReference type="Rhea" id="RHEA-COMP:10747"/>
        <dbReference type="Rhea" id="RHEA-COMP:10748"/>
        <dbReference type="ChEBI" id="CHEBI:83833"/>
        <dbReference type="ChEBI" id="CHEBI:83834"/>
        <dbReference type="EC" id="5.2.1.8"/>
    </reaction>
</comment>
<dbReference type="SUPFAM" id="SSF48557">
    <property type="entry name" value="L-aspartase-like"/>
    <property type="match status" value="1"/>
</dbReference>
<evidence type="ECO:0000256" key="8">
    <source>
        <dbReference type="SAM" id="MobiDB-lite"/>
    </source>
</evidence>
<evidence type="ECO:0000256" key="2">
    <source>
        <dbReference type="ARBA" id="ARBA00013194"/>
    </source>
</evidence>
<dbReference type="GO" id="GO:0004333">
    <property type="term" value="F:fumarate hydratase activity"/>
    <property type="evidence" value="ECO:0007669"/>
    <property type="project" value="InterPro"/>
</dbReference>
<dbReference type="GO" id="GO:0006106">
    <property type="term" value="P:fumarate metabolic process"/>
    <property type="evidence" value="ECO:0007669"/>
    <property type="project" value="InterPro"/>
</dbReference>
<dbReference type="eggNOG" id="KOG1317">
    <property type="taxonomic scope" value="Eukaryota"/>
</dbReference>
<dbReference type="GO" id="GO:0006108">
    <property type="term" value="P:malate metabolic process"/>
    <property type="evidence" value="ECO:0007669"/>
    <property type="project" value="TreeGrafter"/>
</dbReference>
<dbReference type="Pfam" id="PF00160">
    <property type="entry name" value="Pro_isomerase"/>
    <property type="match status" value="1"/>
</dbReference>
<dbReference type="Proteomes" id="UP000008784">
    <property type="component" value="Unassembled WGS sequence"/>
</dbReference>
<keyword evidence="4" id="KW-0677">Repeat</keyword>
<dbReference type="FunFam" id="1.10.275.10:FF:000001">
    <property type="entry name" value="Fumarate hydratase, mitochondrial"/>
    <property type="match status" value="1"/>
</dbReference>
<dbReference type="FunFam" id="2.40.100.10:FF:000003">
    <property type="entry name" value="Peptidylprolyl isomerase domain and WD repeat-containing 1"/>
    <property type="match status" value="1"/>
</dbReference>
<dbReference type="GO" id="GO:0005739">
    <property type="term" value="C:mitochondrion"/>
    <property type="evidence" value="ECO:0007669"/>
    <property type="project" value="TreeGrafter"/>
</dbReference>
<dbReference type="InterPro" id="IPR008948">
    <property type="entry name" value="L-Aspartase-like"/>
</dbReference>
<dbReference type="GO" id="GO:0005634">
    <property type="term" value="C:nucleus"/>
    <property type="evidence" value="ECO:0007669"/>
    <property type="project" value="UniProtKB-ARBA"/>
</dbReference>
<dbReference type="InterPro" id="IPR005677">
    <property type="entry name" value="Fum_hydII"/>
</dbReference>
<dbReference type="PRINTS" id="PR00153">
    <property type="entry name" value="CSAPPISMRASE"/>
</dbReference>
<keyword evidence="7" id="KW-0456">Lyase</keyword>
<organism evidence="10 11">
    <name type="scientific">Arthrobotrys oligospora (strain ATCC 24927 / CBS 115.81 / DSM 1491)</name>
    <name type="common">Nematode-trapping fungus</name>
    <name type="synonym">Didymozoophaga oligospora</name>
    <dbReference type="NCBI Taxonomy" id="756982"/>
    <lineage>
        <taxon>Eukaryota</taxon>
        <taxon>Fungi</taxon>
        <taxon>Dikarya</taxon>
        <taxon>Ascomycota</taxon>
        <taxon>Pezizomycotina</taxon>
        <taxon>Orbiliomycetes</taxon>
        <taxon>Orbiliales</taxon>
        <taxon>Orbiliaceae</taxon>
        <taxon>Orbilia</taxon>
        <taxon>Orbilia oligospora</taxon>
    </lineage>
</organism>
<dbReference type="FunFam" id="1.20.200.10:FF:000001">
    <property type="entry name" value="Fumarate hydratase, mitochondrial"/>
    <property type="match status" value="1"/>
</dbReference>
<feature type="region of interest" description="Disordered" evidence="8">
    <location>
        <begin position="166"/>
        <end position="185"/>
    </location>
</feature>
<dbReference type="PANTHER" id="PTHR11444:SF1">
    <property type="entry name" value="FUMARATE HYDRATASE, MITOCHONDRIAL"/>
    <property type="match status" value="1"/>
</dbReference>
<dbReference type="eggNOG" id="KOG0881">
    <property type="taxonomic scope" value="Eukaryota"/>
</dbReference>
<dbReference type="AlphaFoldDB" id="G1WZE3"/>
<dbReference type="PROSITE" id="PS00170">
    <property type="entry name" value="CSA_PPIASE_1"/>
    <property type="match status" value="1"/>
</dbReference>
<dbReference type="SUPFAM" id="SSF50891">
    <property type="entry name" value="Cyclophilin-like"/>
    <property type="match status" value="1"/>
</dbReference>
<dbReference type="Gene3D" id="2.40.100.10">
    <property type="entry name" value="Cyclophilin-like"/>
    <property type="match status" value="1"/>
</dbReference>
<dbReference type="InterPro" id="IPR022761">
    <property type="entry name" value="Fumarate_lyase_N"/>
</dbReference>
<keyword evidence="5" id="KW-0697">Rotamase</keyword>
<keyword evidence="3" id="KW-0853">WD repeat</keyword>
<name>G1WZE3_ARTOA</name>
<evidence type="ECO:0000256" key="7">
    <source>
        <dbReference type="ARBA" id="ARBA00023239"/>
    </source>
</evidence>
<sequence length="496" mass="53237">MASGADAEYVLLDTNMGQVVVELYTDHAPRACTNFATLALKGYYNGVVFHRIIKDFMIQGGDPTGTGRGGSSIYGEKPLDDPHPLLKHSGAGIISMANSGPKTEGSQFFITLAPTPWLDGKHIIFGRIKSGMSIVQRIGLVETDESDRPVTKIIIRKARVLERGDGEIDDEAEAESGTRTETDAFGPVEVPNERYYGAQTFRSLSNFKINQPADRMPEPIIKAFGVLKKAAAAVNMTYGLDEKIGNAIQQAAQEVIDGQGKISSDDFPLVVWQTGSGTQSNMNANEVISNRAIEILGGKLGTKSPVHPNDHVNMSASSNDTFPTVMHISAVLEINQRLLPALKSLHQAFVAKSHEFDQIIKIGRTHLQDATPLTLGQEFSGYATQLEFGIARIESTLPRLSLLAQGGTAVGTGLNTKIGFDVKVAEEVSRITGYHFKTAPNKFEALAAHDAIVEASGALNTLAASLTKIANDIRFLGSGPRCGLGELSLPENEPGI</sequence>
<keyword evidence="6" id="KW-0413">Isomerase</keyword>
<dbReference type="EC" id="5.2.1.8" evidence="2"/>
<dbReference type="InterPro" id="IPR024083">
    <property type="entry name" value="Fumarase/histidase_N"/>
</dbReference>
<dbReference type="STRING" id="756982.G1WZE3"/>
<dbReference type="InterPro" id="IPR002130">
    <property type="entry name" value="Cyclophilin-type_PPIase_dom"/>
</dbReference>
<dbReference type="InterPro" id="IPR020892">
    <property type="entry name" value="Cyclophilin-type_PPIase_CS"/>
</dbReference>
<keyword evidence="11" id="KW-1185">Reference proteome</keyword>
<dbReference type="Gene3D" id="1.10.275.10">
    <property type="entry name" value="Fumarase/aspartase (N-terminal domain)"/>
    <property type="match status" value="1"/>
</dbReference>
<dbReference type="Gene3D" id="1.20.200.10">
    <property type="entry name" value="Fumarase/aspartase (Central domain)"/>
    <property type="match status" value="1"/>
</dbReference>
<evidence type="ECO:0000256" key="4">
    <source>
        <dbReference type="ARBA" id="ARBA00022737"/>
    </source>
</evidence>
<evidence type="ECO:0000256" key="6">
    <source>
        <dbReference type="ARBA" id="ARBA00023235"/>
    </source>
</evidence>
<dbReference type="PANTHER" id="PTHR11444">
    <property type="entry name" value="ASPARTATEAMMONIA/ARGININOSUCCINATE/ADENYLOSUCCINATE LYASE"/>
    <property type="match status" value="1"/>
</dbReference>
<dbReference type="InterPro" id="IPR029000">
    <property type="entry name" value="Cyclophilin-like_dom_sf"/>
</dbReference>
<dbReference type="GeneID" id="22888553"/>
<evidence type="ECO:0000259" key="9">
    <source>
        <dbReference type="PROSITE" id="PS50072"/>
    </source>
</evidence>
<dbReference type="GO" id="GO:0006099">
    <property type="term" value="P:tricarboxylic acid cycle"/>
    <property type="evidence" value="ECO:0007669"/>
    <property type="project" value="TreeGrafter"/>
</dbReference>
<evidence type="ECO:0000313" key="11">
    <source>
        <dbReference type="Proteomes" id="UP000008784"/>
    </source>
</evidence>
<dbReference type="GO" id="GO:0003755">
    <property type="term" value="F:peptidyl-prolyl cis-trans isomerase activity"/>
    <property type="evidence" value="ECO:0007669"/>
    <property type="project" value="UniProtKB-KW"/>
</dbReference>
<evidence type="ECO:0000256" key="1">
    <source>
        <dbReference type="ARBA" id="ARBA00000971"/>
    </source>
</evidence>
<reference evidence="10 11" key="1">
    <citation type="journal article" date="2011" name="PLoS Pathog.">
        <title>Genomic and proteomic analyses of the fungus Arthrobotrys oligospora provide insights into nematode-trap formation.</title>
        <authorList>
            <person name="Yang J."/>
            <person name="Wang L."/>
            <person name="Ji X."/>
            <person name="Feng Y."/>
            <person name="Li X."/>
            <person name="Zou C."/>
            <person name="Xu J."/>
            <person name="Ren Y."/>
            <person name="Mi Q."/>
            <person name="Wu J."/>
            <person name="Liu S."/>
            <person name="Liu Y."/>
            <person name="Huang X."/>
            <person name="Wang H."/>
            <person name="Niu X."/>
            <person name="Li J."/>
            <person name="Liang L."/>
            <person name="Luo Y."/>
            <person name="Ji K."/>
            <person name="Zhou W."/>
            <person name="Yu Z."/>
            <person name="Li G."/>
            <person name="Liu Y."/>
            <person name="Li L."/>
            <person name="Qiao M."/>
            <person name="Feng L."/>
            <person name="Zhang K.-Q."/>
        </authorList>
    </citation>
    <scope>NUCLEOTIDE SEQUENCE [LARGE SCALE GENOMIC DNA]</scope>
    <source>
        <strain evidence="11">ATCC 24927 / CBS 115.81 / DSM 1491</strain>
    </source>
</reference>
<dbReference type="GO" id="GO:0006457">
    <property type="term" value="P:protein folding"/>
    <property type="evidence" value="ECO:0007669"/>
    <property type="project" value="InterPro"/>
</dbReference>
<gene>
    <name evidence="10" type="ORF">AOL_s00004g654</name>
</gene>
<evidence type="ECO:0000313" key="10">
    <source>
        <dbReference type="EMBL" id="EGX53995.1"/>
    </source>
</evidence>
<accession>G1WZE3</accession>
<comment type="caution">
    <text evidence="10">The sequence shown here is derived from an EMBL/GenBank/DDBJ whole genome shotgun (WGS) entry which is preliminary data.</text>
</comment>
<proteinExistence type="predicted"/>
<dbReference type="Pfam" id="PF00206">
    <property type="entry name" value="Lyase_1"/>
    <property type="match status" value="1"/>
</dbReference>
<feature type="domain" description="PPIase cyclophilin-type" evidence="9">
    <location>
        <begin position="6"/>
        <end position="160"/>
    </location>
</feature>
<dbReference type="EMBL" id="ADOT01000006">
    <property type="protein sequence ID" value="EGX53995.1"/>
    <property type="molecule type" value="Genomic_DNA"/>
</dbReference>
<protein>
    <recommendedName>
        <fullName evidence="2">peptidylprolyl isomerase</fullName>
        <ecNumber evidence="2">5.2.1.8</ecNumber>
    </recommendedName>
</protein>
<dbReference type="PROSITE" id="PS50072">
    <property type="entry name" value="CSA_PPIASE_2"/>
    <property type="match status" value="1"/>
</dbReference>